<name>U5T3R3_9GAMM</name>
<evidence type="ECO:0000313" key="6">
    <source>
        <dbReference type="Proteomes" id="UP000017640"/>
    </source>
</evidence>
<dbReference type="GO" id="GO:0016836">
    <property type="term" value="F:hydro-lyase activity"/>
    <property type="evidence" value="ECO:0007669"/>
    <property type="project" value="TreeGrafter"/>
</dbReference>
<dbReference type="InterPro" id="IPR029017">
    <property type="entry name" value="Enolase-like_N"/>
</dbReference>
<sequence>MSIRDIRISHHRLPLDPPFPAAWDTRPRRFFGATVVRVEDSEGRVGIGSGDPMHGLHDYLELFLGRDPLALARHAEVLSNIGFHAGRPWALDVALWDLAGRIDGRAAWQMAGGRGSSIGCYASSGVHRSPEVMADMARHIHAQGLPAMKIRFGRATLAEDFAVLERVRAAVGDNLTLMVDCNQGWRMPWDTQPPWVYEKALEVARELERHDVYWMEEPLHRGDYAGMTRLRRDTRLAIAGGEMTREWHEFQTLLERDCLDVYQPDAVCSLGMTHLRALAEQVVDAGCIFTPHTWGNGIGLIANAHLTAGSVGTDFIELPYDPPEWTPERRDFPLSTPVRPDENGHLQLGDAPGLGLVLDEETLAQTRVMP</sequence>
<dbReference type="GO" id="GO:0000287">
    <property type="term" value="F:magnesium ion binding"/>
    <property type="evidence" value="ECO:0007669"/>
    <property type="project" value="TreeGrafter"/>
</dbReference>
<dbReference type="Gene3D" id="3.30.390.10">
    <property type="entry name" value="Enolase-like, N-terminal domain"/>
    <property type="match status" value="1"/>
</dbReference>
<accession>U5T3R3</accession>
<dbReference type="RefSeq" id="WP_023367010.1">
    <property type="nucleotide sequence ID" value="NC_022664.1"/>
</dbReference>
<reference evidence="5 6" key="1">
    <citation type="journal article" date="2013" name="BMC Genomics">
        <title>Genomes of "Spiribacter", a streamlined, successful halophilic bacterium.</title>
        <authorList>
            <person name="Lopez-Perez M."/>
            <person name="Ghai R."/>
            <person name="Leon M.J."/>
            <person name="Rodriguez-Olmos A."/>
            <person name="Copa-Patino J.L."/>
            <person name="Soliveri J."/>
            <person name="Sanchez-Porro C."/>
            <person name="Ventosa A."/>
            <person name="Rodriguez-Valera F."/>
        </authorList>
    </citation>
    <scope>NUCLEOTIDE SEQUENCE [LARGE SCALE GENOMIC DNA]</scope>
    <source>
        <strain evidence="5 6">UAH-SP71</strain>
    </source>
</reference>
<evidence type="ECO:0000256" key="2">
    <source>
        <dbReference type="ARBA" id="ARBA00022723"/>
    </source>
</evidence>
<evidence type="ECO:0000256" key="3">
    <source>
        <dbReference type="ARBA" id="ARBA00022842"/>
    </source>
</evidence>
<protein>
    <recommendedName>
        <fullName evidence="4">Mandelate racemase/muconate lactonizing enzyme C-terminal domain-containing protein</fullName>
    </recommendedName>
</protein>
<dbReference type="Gene3D" id="3.20.20.120">
    <property type="entry name" value="Enolase-like C-terminal domain"/>
    <property type="match status" value="1"/>
</dbReference>
<dbReference type="SFLD" id="SFLDS00001">
    <property type="entry name" value="Enolase"/>
    <property type="match status" value="1"/>
</dbReference>
<feature type="domain" description="Mandelate racemase/muconate lactonizing enzyme C-terminal" evidence="4">
    <location>
        <begin position="130"/>
        <end position="237"/>
    </location>
</feature>
<dbReference type="PATRIC" id="fig|1335757.3.peg.1146"/>
<keyword evidence="3" id="KW-0460">Magnesium</keyword>
<evidence type="ECO:0000259" key="4">
    <source>
        <dbReference type="SMART" id="SM00922"/>
    </source>
</evidence>
<dbReference type="HOGENOM" id="CLU_030273_3_1_6"/>
<evidence type="ECO:0000256" key="1">
    <source>
        <dbReference type="ARBA" id="ARBA00001946"/>
    </source>
</evidence>
<comment type="cofactor">
    <cofactor evidence="1">
        <name>Mg(2+)</name>
        <dbReference type="ChEBI" id="CHEBI:18420"/>
    </cofactor>
</comment>
<dbReference type="AlphaFoldDB" id="U5T3R3"/>
<evidence type="ECO:0000313" key="5">
    <source>
        <dbReference type="EMBL" id="AGY92144.1"/>
    </source>
</evidence>
<gene>
    <name evidence="5" type="ORF">SPICUR_05855</name>
</gene>
<dbReference type="SUPFAM" id="SSF54826">
    <property type="entry name" value="Enolase N-terminal domain-like"/>
    <property type="match status" value="1"/>
</dbReference>
<dbReference type="SMART" id="SM00922">
    <property type="entry name" value="MR_MLE"/>
    <property type="match status" value="1"/>
</dbReference>
<dbReference type="OrthoDB" id="9782675at2"/>
<dbReference type="PANTHER" id="PTHR13794">
    <property type="entry name" value="ENOLASE SUPERFAMILY, MANDELATE RACEMASE"/>
    <property type="match status" value="1"/>
</dbReference>
<dbReference type="eggNOG" id="COG4948">
    <property type="taxonomic scope" value="Bacteria"/>
</dbReference>
<keyword evidence="6" id="KW-1185">Reference proteome</keyword>
<dbReference type="SFLD" id="SFLDG00179">
    <property type="entry name" value="mandelate_racemase"/>
    <property type="match status" value="1"/>
</dbReference>
<dbReference type="InterPro" id="IPR013342">
    <property type="entry name" value="Mandelate_racemase_C"/>
</dbReference>
<dbReference type="GO" id="GO:0016052">
    <property type="term" value="P:carbohydrate catabolic process"/>
    <property type="evidence" value="ECO:0007669"/>
    <property type="project" value="TreeGrafter"/>
</dbReference>
<dbReference type="EMBL" id="CP005990">
    <property type="protein sequence ID" value="AGY92144.1"/>
    <property type="molecule type" value="Genomic_DNA"/>
</dbReference>
<keyword evidence="2" id="KW-0479">Metal-binding</keyword>
<organism evidence="5 6">
    <name type="scientific">Spiribacter curvatus</name>
    <dbReference type="NCBI Taxonomy" id="1335757"/>
    <lineage>
        <taxon>Bacteria</taxon>
        <taxon>Pseudomonadati</taxon>
        <taxon>Pseudomonadota</taxon>
        <taxon>Gammaproteobacteria</taxon>
        <taxon>Chromatiales</taxon>
        <taxon>Ectothiorhodospiraceae</taxon>
        <taxon>Spiribacter</taxon>
    </lineage>
</organism>
<dbReference type="PANTHER" id="PTHR13794:SF58">
    <property type="entry name" value="MITOCHONDRIAL ENOLASE SUPERFAMILY MEMBER 1"/>
    <property type="match status" value="1"/>
</dbReference>
<dbReference type="InterPro" id="IPR029065">
    <property type="entry name" value="Enolase_C-like"/>
</dbReference>
<dbReference type="Pfam" id="PF13378">
    <property type="entry name" value="MR_MLE_C"/>
    <property type="match status" value="1"/>
</dbReference>
<dbReference type="InterPro" id="IPR046945">
    <property type="entry name" value="RHMD-like"/>
</dbReference>
<proteinExistence type="predicted"/>
<dbReference type="CDD" id="cd03316">
    <property type="entry name" value="MR_like"/>
    <property type="match status" value="1"/>
</dbReference>
<dbReference type="KEGG" id="spiu:SPICUR_05855"/>
<dbReference type="SUPFAM" id="SSF51604">
    <property type="entry name" value="Enolase C-terminal domain-like"/>
    <property type="match status" value="1"/>
</dbReference>
<dbReference type="Proteomes" id="UP000017640">
    <property type="component" value="Chromosome"/>
</dbReference>
<dbReference type="STRING" id="1335757.SPICUR_05855"/>
<dbReference type="InterPro" id="IPR036849">
    <property type="entry name" value="Enolase-like_C_sf"/>
</dbReference>